<dbReference type="SUPFAM" id="SSF54593">
    <property type="entry name" value="Glyoxalase/Bleomycin resistance protein/Dihydroxybiphenyl dioxygenase"/>
    <property type="match status" value="1"/>
</dbReference>
<dbReference type="InterPro" id="IPR013324">
    <property type="entry name" value="RNA_pol_sigma_r3/r4-like"/>
</dbReference>
<evidence type="ECO:0000256" key="1">
    <source>
        <dbReference type="ARBA" id="ARBA00010641"/>
    </source>
</evidence>
<evidence type="ECO:0000256" key="4">
    <source>
        <dbReference type="ARBA" id="ARBA00023125"/>
    </source>
</evidence>
<dbReference type="RefSeq" id="WP_160044962.1">
    <property type="nucleotide sequence ID" value="NZ_BORQ01000011.1"/>
</dbReference>
<keyword evidence="4" id="KW-0238">DNA-binding</keyword>
<evidence type="ECO:0000256" key="5">
    <source>
        <dbReference type="ARBA" id="ARBA00023163"/>
    </source>
</evidence>
<dbReference type="GO" id="GO:0003677">
    <property type="term" value="F:DNA binding"/>
    <property type="evidence" value="ECO:0007669"/>
    <property type="project" value="UniProtKB-KW"/>
</dbReference>
<dbReference type="InterPro" id="IPR013325">
    <property type="entry name" value="RNA_pol_sigma_r2"/>
</dbReference>
<feature type="domain" description="RNA polymerase sigma factor 70 region 4 type 2" evidence="7">
    <location>
        <begin position="117"/>
        <end position="169"/>
    </location>
</feature>
<dbReference type="Gene3D" id="1.10.10.10">
    <property type="entry name" value="Winged helix-like DNA-binding domain superfamily/Winged helix DNA-binding domain"/>
    <property type="match status" value="1"/>
</dbReference>
<dbReference type="EMBL" id="BORQ01000011">
    <property type="protein sequence ID" value="GIO34540.1"/>
    <property type="molecule type" value="Genomic_DNA"/>
</dbReference>
<name>A0A920CCG6_9BACL</name>
<feature type="domain" description="RNA polymerase sigma-70 region 2" evidence="6">
    <location>
        <begin position="25"/>
        <end position="89"/>
    </location>
</feature>
<protein>
    <recommendedName>
        <fullName evidence="10">RNA polymerase sigma factor</fullName>
    </recommendedName>
</protein>
<organism evidence="8 9">
    <name type="scientific">Paenibacillus albilobatus</name>
    <dbReference type="NCBI Taxonomy" id="2716884"/>
    <lineage>
        <taxon>Bacteria</taxon>
        <taxon>Bacillati</taxon>
        <taxon>Bacillota</taxon>
        <taxon>Bacilli</taxon>
        <taxon>Bacillales</taxon>
        <taxon>Paenibacillaceae</taxon>
        <taxon>Paenibacillus</taxon>
    </lineage>
</organism>
<comment type="similarity">
    <text evidence="1">Belongs to the sigma-70 factor family. ECF subfamily.</text>
</comment>
<dbReference type="PANTHER" id="PTHR43133:SF8">
    <property type="entry name" value="RNA POLYMERASE SIGMA FACTOR HI_1459-RELATED"/>
    <property type="match status" value="1"/>
</dbReference>
<keyword evidence="5" id="KW-0804">Transcription</keyword>
<dbReference type="AlphaFoldDB" id="A0A920CCG6"/>
<evidence type="ECO:0000259" key="6">
    <source>
        <dbReference type="Pfam" id="PF04542"/>
    </source>
</evidence>
<evidence type="ECO:0000259" key="7">
    <source>
        <dbReference type="Pfam" id="PF08281"/>
    </source>
</evidence>
<dbReference type="SUPFAM" id="SSF88659">
    <property type="entry name" value="Sigma3 and sigma4 domains of RNA polymerase sigma factors"/>
    <property type="match status" value="1"/>
</dbReference>
<evidence type="ECO:0000256" key="2">
    <source>
        <dbReference type="ARBA" id="ARBA00023015"/>
    </source>
</evidence>
<dbReference type="InterPro" id="IPR007627">
    <property type="entry name" value="RNA_pol_sigma70_r2"/>
</dbReference>
<keyword evidence="2" id="KW-0805">Transcription regulation</keyword>
<keyword evidence="9" id="KW-1185">Reference proteome</keyword>
<reference evidence="8" key="1">
    <citation type="submission" date="2021-03" db="EMBL/GenBank/DDBJ databases">
        <title>Antimicrobial resistance genes in bacteria isolated from Japanese honey, and their potential for conferring macrolide and lincosamide resistance in the American foulbrood pathogen Paenibacillus larvae.</title>
        <authorList>
            <person name="Okamoto M."/>
            <person name="Kumagai M."/>
            <person name="Kanamori H."/>
            <person name="Takamatsu D."/>
        </authorList>
    </citation>
    <scope>NUCLEOTIDE SEQUENCE</scope>
    <source>
        <strain evidence="8">J2TS6</strain>
    </source>
</reference>
<dbReference type="InterPro" id="IPR039425">
    <property type="entry name" value="RNA_pol_sigma-70-like"/>
</dbReference>
<comment type="caution">
    <text evidence="8">The sequence shown here is derived from an EMBL/GenBank/DDBJ whole genome shotgun (WGS) entry which is preliminary data.</text>
</comment>
<dbReference type="InterPro" id="IPR013249">
    <property type="entry name" value="RNA_pol_sigma70_r4_t2"/>
</dbReference>
<evidence type="ECO:0000313" key="9">
    <source>
        <dbReference type="Proteomes" id="UP000679779"/>
    </source>
</evidence>
<dbReference type="Proteomes" id="UP000679779">
    <property type="component" value="Unassembled WGS sequence"/>
</dbReference>
<dbReference type="Pfam" id="PF04542">
    <property type="entry name" value="Sigma70_r2"/>
    <property type="match status" value="1"/>
</dbReference>
<proteinExistence type="inferred from homology"/>
<dbReference type="Gene3D" id="1.10.1740.10">
    <property type="match status" value="1"/>
</dbReference>
<dbReference type="GO" id="GO:0006352">
    <property type="term" value="P:DNA-templated transcription initiation"/>
    <property type="evidence" value="ECO:0007669"/>
    <property type="project" value="InterPro"/>
</dbReference>
<evidence type="ECO:0000256" key="3">
    <source>
        <dbReference type="ARBA" id="ARBA00023082"/>
    </source>
</evidence>
<accession>A0A920CCG6</accession>
<dbReference type="GO" id="GO:0016987">
    <property type="term" value="F:sigma factor activity"/>
    <property type="evidence" value="ECO:0007669"/>
    <property type="project" value="UniProtKB-KW"/>
</dbReference>
<dbReference type="InterPro" id="IPR036388">
    <property type="entry name" value="WH-like_DNA-bd_sf"/>
</dbReference>
<gene>
    <name evidence="8" type="ORF">J2TS6_56810</name>
</gene>
<dbReference type="SUPFAM" id="SSF88946">
    <property type="entry name" value="Sigma2 domain of RNA polymerase sigma factors"/>
    <property type="match status" value="1"/>
</dbReference>
<keyword evidence="3" id="KW-0731">Sigma factor</keyword>
<dbReference type="PANTHER" id="PTHR43133">
    <property type="entry name" value="RNA POLYMERASE ECF-TYPE SIGMA FACTO"/>
    <property type="match status" value="1"/>
</dbReference>
<dbReference type="InterPro" id="IPR029068">
    <property type="entry name" value="Glyas_Bleomycin-R_OHBP_Dase"/>
</dbReference>
<dbReference type="InterPro" id="IPR014284">
    <property type="entry name" value="RNA_pol_sigma-70_dom"/>
</dbReference>
<dbReference type="Pfam" id="PF08281">
    <property type="entry name" value="Sigma70_r4_2"/>
    <property type="match status" value="1"/>
</dbReference>
<evidence type="ECO:0008006" key="10">
    <source>
        <dbReference type="Google" id="ProtNLM"/>
    </source>
</evidence>
<sequence>MMEPNEMTTPLYSSYSSDLAQRLTELRPDLLRYCRSLAGMEWEAEDLVQEAMIRVLNRHGKAPQITVSKAYVFRIARNLWIDRCRLHRRQASLSFEELEPADAPAAPADSDPLITREMLEELMYRLTPKPFVIVLLCDVFGMTAKEAGFCINMAEGSVQVALSRARKRLRLLALREPERTAAGAYPMQQSRVGATAKLLASVTDAFRRHDPRLIYDAYLRLFENGCRIAEIHSRDGRYFFTLHDPDGNLLLISESFF</sequence>
<dbReference type="NCBIfam" id="TIGR02937">
    <property type="entry name" value="sigma70-ECF"/>
    <property type="match status" value="1"/>
</dbReference>
<evidence type="ECO:0000313" key="8">
    <source>
        <dbReference type="EMBL" id="GIO34540.1"/>
    </source>
</evidence>